<evidence type="ECO:0000256" key="7">
    <source>
        <dbReference type="ARBA" id="ARBA00025067"/>
    </source>
</evidence>
<comment type="function">
    <text evidence="7 8">Key enzyme in folate metabolism. Catalyzes an essential reaction for de novo glycine and purine synthesis, and for DNA precursor synthesis.</text>
</comment>
<evidence type="ECO:0000256" key="8">
    <source>
        <dbReference type="PIRNR" id="PIRNR000194"/>
    </source>
</evidence>
<sequence length="165" mass="18680">MKISIIVAKASNNVIGKDNQLIWHIPADLKYFKRTTSGHCVIMGRKTHESIGKCLPKRSNIVISRNPDYEPAVDAILSNSLSDAISIARKQGEKEVFIIGGGTIYDEAMKIADKLYVTEIHDQFVGDTFFPDILPTQWNEISRFEYAKCDTSPYAYSFVNYVRKK</sequence>
<dbReference type="UniPathway" id="UPA00077">
    <property type="reaction ID" value="UER00158"/>
</dbReference>
<dbReference type="PANTHER" id="PTHR48069:SF3">
    <property type="entry name" value="DIHYDROFOLATE REDUCTASE"/>
    <property type="match status" value="1"/>
</dbReference>
<accession>A0A3Q9FSE7</accession>
<reference evidence="10 11" key="1">
    <citation type="submission" date="2018-12" db="EMBL/GenBank/DDBJ databases">
        <title>Flammeovirga pectinis sp. nov., isolated from the gut of the Korean scallop, Patinopecten yessoensis.</title>
        <authorList>
            <person name="Bae J.-W."/>
            <person name="Jeong Y.-S."/>
            <person name="Kang W."/>
        </authorList>
    </citation>
    <scope>NUCLEOTIDE SEQUENCE [LARGE SCALE GENOMIC DNA]</scope>
    <source>
        <strain evidence="10 11">L12M1</strain>
    </source>
</reference>
<evidence type="ECO:0000259" key="9">
    <source>
        <dbReference type="PROSITE" id="PS51330"/>
    </source>
</evidence>
<dbReference type="GO" id="GO:0046655">
    <property type="term" value="P:folic acid metabolic process"/>
    <property type="evidence" value="ECO:0007669"/>
    <property type="project" value="TreeGrafter"/>
</dbReference>
<evidence type="ECO:0000256" key="1">
    <source>
        <dbReference type="ARBA" id="ARBA00004903"/>
    </source>
</evidence>
<dbReference type="PANTHER" id="PTHR48069">
    <property type="entry name" value="DIHYDROFOLATE REDUCTASE"/>
    <property type="match status" value="1"/>
</dbReference>
<evidence type="ECO:0000256" key="3">
    <source>
        <dbReference type="ARBA" id="ARBA00012856"/>
    </source>
</evidence>
<name>A0A3Q9FSE7_9BACT</name>
<dbReference type="PRINTS" id="PR00070">
    <property type="entry name" value="DHFR"/>
</dbReference>
<dbReference type="InterPro" id="IPR001796">
    <property type="entry name" value="DHFR_dom"/>
</dbReference>
<evidence type="ECO:0000256" key="2">
    <source>
        <dbReference type="ARBA" id="ARBA00009539"/>
    </source>
</evidence>
<dbReference type="PIRSF" id="PIRSF000194">
    <property type="entry name" value="DHFR"/>
    <property type="match status" value="1"/>
</dbReference>
<dbReference type="GO" id="GO:0006730">
    <property type="term" value="P:one-carbon metabolic process"/>
    <property type="evidence" value="ECO:0007669"/>
    <property type="project" value="UniProtKB-KW"/>
</dbReference>
<dbReference type="CDD" id="cd00209">
    <property type="entry name" value="DHFR"/>
    <property type="match status" value="1"/>
</dbReference>
<dbReference type="GO" id="GO:0004146">
    <property type="term" value="F:dihydrofolate reductase activity"/>
    <property type="evidence" value="ECO:0007669"/>
    <property type="project" value="UniProtKB-EC"/>
</dbReference>
<dbReference type="Proteomes" id="UP000267268">
    <property type="component" value="Chromosome 1"/>
</dbReference>
<organism evidence="10 11">
    <name type="scientific">Flammeovirga pectinis</name>
    <dbReference type="NCBI Taxonomy" id="2494373"/>
    <lineage>
        <taxon>Bacteria</taxon>
        <taxon>Pseudomonadati</taxon>
        <taxon>Bacteroidota</taxon>
        <taxon>Cytophagia</taxon>
        <taxon>Cytophagales</taxon>
        <taxon>Flammeovirgaceae</taxon>
        <taxon>Flammeovirga</taxon>
    </lineage>
</organism>
<dbReference type="PROSITE" id="PS51330">
    <property type="entry name" value="DHFR_2"/>
    <property type="match status" value="1"/>
</dbReference>
<dbReference type="GO" id="GO:0046452">
    <property type="term" value="P:dihydrofolate metabolic process"/>
    <property type="evidence" value="ECO:0007669"/>
    <property type="project" value="TreeGrafter"/>
</dbReference>
<keyword evidence="4 8" id="KW-0554">One-carbon metabolism</keyword>
<dbReference type="Pfam" id="PF00186">
    <property type="entry name" value="DHFR_1"/>
    <property type="match status" value="1"/>
</dbReference>
<dbReference type="OrthoDB" id="9804315at2"/>
<dbReference type="GO" id="GO:0046654">
    <property type="term" value="P:tetrahydrofolate biosynthetic process"/>
    <property type="evidence" value="ECO:0007669"/>
    <property type="project" value="UniProtKB-UniPathway"/>
</dbReference>
<evidence type="ECO:0000313" key="10">
    <source>
        <dbReference type="EMBL" id="AZQ63611.1"/>
    </source>
</evidence>
<dbReference type="AlphaFoldDB" id="A0A3Q9FSE7"/>
<dbReference type="RefSeq" id="WP_126616439.1">
    <property type="nucleotide sequence ID" value="NZ_CP034562.1"/>
</dbReference>
<keyword evidence="11" id="KW-1185">Reference proteome</keyword>
<comment type="similarity">
    <text evidence="2 8">Belongs to the dihydrofolate reductase family.</text>
</comment>
<keyword evidence="6 8" id="KW-0560">Oxidoreductase</keyword>
<evidence type="ECO:0000256" key="6">
    <source>
        <dbReference type="ARBA" id="ARBA00023002"/>
    </source>
</evidence>
<protein>
    <recommendedName>
        <fullName evidence="3 8">Dihydrofolate reductase</fullName>
        <ecNumber evidence="3 8">1.5.1.3</ecNumber>
    </recommendedName>
</protein>
<feature type="domain" description="DHFR" evidence="9">
    <location>
        <begin position="2"/>
        <end position="163"/>
    </location>
</feature>
<comment type="pathway">
    <text evidence="1 8">Cofactor biosynthesis; tetrahydrofolate biosynthesis; 5,6,7,8-tetrahydrofolate from 7,8-dihydrofolate: step 1/1.</text>
</comment>
<dbReference type="KEGG" id="fll:EI427_15680"/>
<evidence type="ECO:0000256" key="4">
    <source>
        <dbReference type="ARBA" id="ARBA00022563"/>
    </source>
</evidence>
<keyword evidence="5 8" id="KW-0521">NADP</keyword>
<dbReference type="InterPro" id="IPR024072">
    <property type="entry name" value="DHFR-like_dom_sf"/>
</dbReference>
<dbReference type="Gene3D" id="3.40.430.10">
    <property type="entry name" value="Dihydrofolate Reductase, subunit A"/>
    <property type="match status" value="1"/>
</dbReference>
<dbReference type="EC" id="1.5.1.3" evidence="3 8"/>
<proteinExistence type="inferred from homology"/>
<comment type="catalytic activity">
    <reaction evidence="8">
        <text>(6S)-5,6,7,8-tetrahydrofolate + NADP(+) = 7,8-dihydrofolate + NADPH + H(+)</text>
        <dbReference type="Rhea" id="RHEA:15009"/>
        <dbReference type="ChEBI" id="CHEBI:15378"/>
        <dbReference type="ChEBI" id="CHEBI:57451"/>
        <dbReference type="ChEBI" id="CHEBI:57453"/>
        <dbReference type="ChEBI" id="CHEBI:57783"/>
        <dbReference type="ChEBI" id="CHEBI:58349"/>
        <dbReference type="EC" id="1.5.1.3"/>
    </reaction>
</comment>
<dbReference type="FunFam" id="3.40.430.10:FF:000001">
    <property type="entry name" value="Dihydrofolate reductase"/>
    <property type="match status" value="1"/>
</dbReference>
<dbReference type="GO" id="GO:0005829">
    <property type="term" value="C:cytosol"/>
    <property type="evidence" value="ECO:0007669"/>
    <property type="project" value="TreeGrafter"/>
</dbReference>
<gene>
    <name evidence="10" type="ORF">EI427_15680</name>
</gene>
<evidence type="ECO:0000313" key="11">
    <source>
        <dbReference type="Proteomes" id="UP000267268"/>
    </source>
</evidence>
<evidence type="ECO:0000256" key="5">
    <source>
        <dbReference type="ARBA" id="ARBA00022857"/>
    </source>
</evidence>
<dbReference type="EMBL" id="CP034562">
    <property type="protein sequence ID" value="AZQ63611.1"/>
    <property type="molecule type" value="Genomic_DNA"/>
</dbReference>
<dbReference type="SUPFAM" id="SSF53597">
    <property type="entry name" value="Dihydrofolate reductase-like"/>
    <property type="match status" value="1"/>
</dbReference>
<dbReference type="GO" id="GO:0070401">
    <property type="term" value="F:NADP+ binding"/>
    <property type="evidence" value="ECO:0007669"/>
    <property type="project" value="UniProtKB-ARBA"/>
</dbReference>
<dbReference type="InterPro" id="IPR012259">
    <property type="entry name" value="DHFR"/>
</dbReference>